<dbReference type="SUPFAM" id="SSF55797">
    <property type="entry name" value="PR-1-like"/>
    <property type="match status" value="1"/>
</dbReference>
<dbReference type="CDD" id="cd05379">
    <property type="entry name" value="CAP_bacterial"/>
    <property type="match status" value="1"/>
</dbReference>
<gene>
    <name evidence="2" type="ORF">MNB_ARC-1_1294</name>
</gene>
<dbReference type="AlphaFoldDB" id="A0A3B1E5B1"/>
<dbReference type="PANTHER" id="PTHR31157:SF1">
    <property type="entry name" value="SCP DOMAIN-CONTAINING PROTEIN"/>
    <property type="match status" value="1"/>
</dbReference>
<proteinExistence type="predicted"/>
<reference evidence="2" key="1">
    <citation type="submission" date="2018-10" db="EMBL/GenBank/DDBJ databases">
        <authorList>
            <person name="Aoki K."/>
        </authorList>
    </citation>
    <scope>NUCLEOTIDE SEQUENCE</scope>
</reference>
<dbReference type="InterPro" id="IPR035940">
    <property type="entry name" value="CAP_sf"/>
</dbReference>
<dbReference type="PROSITE" id="PS51257">
    <property type="entry name" value="PROKAR_LIPOPROTEIN"/>
    <property type="match status" value="1"/>
</dbReference>
<protein>
    <submittedName>
        <fullName evidence="2">Putative membrane protein</fullName>
    </submittedName>
</protein>
<evidence type="ECO:0000313" key="2">
    <source>
        <dbReference type="EMBL" id="VAY87756.1"/>
    </source>
</evidence>
<dbReference type="InterPro" id="IPR014044">
    <property type="entry name" value="CAP_dom"/>
</dbReference>
<dbReference type="EMBL" id="UOYO01000033">
    <property type="protein sequence ID" value="VAY87756.1"/>
    <property type="molecule type" value="Genomic_DNA"/>
</dbReference>
<organism evidence="2">
    <name type="scientific">hydrothermal vent metagenome</name>
    <dbReference type="NCBI Taxonomy" id="652676"/>
    <lineage>
        <taxon>unclassified sequences</taxon>
        <taxon>metagenomes</taxon>
        <taxon>ecological metagenomes</taxon>
    </lineage>
</organism>
<accession>A0A3B1E5B1</accession>
<name>A0A3B1E5B1_9ZZZZ</name>
<evidence type="ECO:0000259" key="1">
    <source>
        <dbReference type="Pfam" id="PF00188"/>
    </source>
</evidence>
<dbReference type="Gene3D" id="3.40.33.10">
    <property type="entry name" value="CAP"/>
    <property type="match status" value="1"/>
</dbReference>
<dbReference type="Pfam" id="PF00188">
    <property type="entry name" value="CAP"/>
    <property type="match status" value="1"/>
</dbReference>
<feature type="domain" description="SCP" evidence="1">
    <location>
        <begin position="86"/>
        <end position="218"/>
    </location>
</feature>
<dbReference type="PANTHER" id="PTHR31157">
    <property type="entry name" value="SCP DOMAIN-CONTAINING PROTEIN"/>
    <property type="match status" value="1"/>
</dbReference>
<sequence length="239" mass="26952">MKKTIMASMVTIVALGLTSCGGSSSNNDSYSANNFIEIENLENNVTTIGENDNNVATPIVIEEKTRIPFPDDKIKEINASRVEYILSLVNKLRAESQDCGEYGIMEATTPLEWSDDLYHSAYEHSYDMANANHYSHDGSGTEFDWTAMNYDVENGYSLFSERIENNNIGEIKFMIRGENIAPRDSIEIAMNDWMLSDGHCKNIMDSRFKYIGLGQVEAISPLVDGYKFEKYYFTQNFGG</sequence>